<reference evidence="1 2" key="1">
    <citation type="submission" date="2020-04" db="EMBL/GenBank/DDBJ databases">
        <title>Knoellia sp. isolate from air conditioner.</title>
        <authorList>
            <person name="Chea S."/>
            <person name="Kim D.-U."/>
        </authorList>
    </citation>
    <scope>NUCLEOTIDE SEQUENCE [LARGE SCALE GENOMIC DNA]</scope>
    <source>
        <strain evidence="1 2">DB2414S</strain>
    </source>
</reference>
<dbReference type="AlphaFoldDB" id="A0A849HMW6"/>
<dbReference type="Proteomes" id="UP000588586">
    <property type="component" value="Unassembled WGS sequence"/>
</dbReference>
<accession>A0A849HMW6</accession>
<evidence type="ECO:0000313" key="2">
    <source>
        <dbReference type="Proteomes" id="UP000588586"/>
    </source>
</evidence>
<name>A0A849HMW6_9MICO</name>
<comment type="caution">
    <text evidence="1">The sequence shown here is derived from an EMBL/GenBank/DDBJ whole genome shotgun (WGS) entry which is preliminary data.</text>
</comment>
<dbReference type="EMBL" id="JABEPQ010000004">
    <property type="protein sequence ID" value="NNM47731.1"/>
    <property type="molecule type" value="Genomic_DNA"/>
</dbReference>
<sequence length="432" mass="46282">MIGVVGSADSTARLQQVAADLSMSGQILVRSYDVLEQAADLAAELDAVCNVLLFTGLVPYELTRERRPGLHSRAQYVPHGGIDLYRTLALLLSERQGTLPRLSLDTIPEDLAREGFEDLGFDPPEHVLSIQSPGTRSTRSTADVMEFHEQLYRRGEVELCLTCLGSVARELESRGIPVVRVQHTRSALRDSLLTAALTDRVVRGEDAQTAVAALTADSAARGNKRKLRSAATALAAAVHGTAAEAEDGTQLIHTTRGSVERLLARSRWQWWRLGGELSAPVGTRFGFGVGATVADAESNARRSLQLAGIGEDIHLVLADGTIVNASTSSGSRGRLARLRHTDDRVLTHARQVGLTAVTLARLAAALRNLDVTGFTARELADVYGVETRSARRLLTTLIESGVASEAGQQGGPGAGRPQTVYRIDVEKLIPPA</sequence>
<evidence type="ECO:0008006" key="3">
    <source>
        <dbReference type="Google" id="ProtNLM"/>
    </source>
</evidence>
<evidence type="ECO:0000313" key="1">
    <source>
        <dbReference type="EMBL" id="NNM47731.1"/>
    </source>
</evidence>
<proteinExistence type="predicted"/>
<gene>
    <name evidence="1" type="ORF">HJG52_17195</name>
</gene>
<organism evidence="1 2">
    <name type="scientific">Knoellia koreensis</name>
    <dbReference type="NCBI Taxonomy" id="2730921"/>
    <lineage>
        <taxon>Bacteria</taxon>
        <taxon>Bacillati</taxon>
        <taxon>Actinomycetota</taxon>
        <taxon>Actinomycetes</taxon>
        <taxon>Micrococcales</taxon>
        <taxon>Intrasporangiaceae</taxon>
        <taxon>Knoellia</taxon>
    </lineage>
</organism>
<dbReference type="RefSeq" id="WP_171244839.1">
    <property type="nucleotide sequence ID" value="NZ_JABEPQ010000004.1"/>
</dbReference>
<protein>
    <recommendedName>
        <fullName evidence="3">Transcriptional regulator</fullName>
    </recommendedName>
</protein>
<keyword evidence="2" id="KW-1185">Reference proteome</keyword>